<dbReference type="AlphaFoldDB" id="A0A8S4RM18"/>
<dbReference type="EMBL" id="CAKXAJ010025250">
    <property type="protein sequence ID" value="CAH2237131.1"/>
    <property type="molecule type" value="Genomic_DNA"/>
</dbReference>
<gene>
    <name evidence="1" type="primary">jg23270</name>
    <name evidence="1" type="ORF">PAEG_LOCUS14436</name>
</gene>
<protein>
    <submittedName>
        <fullName evidence="1">Jg23270 protein</fullName>
    </submittedName>
</protein>
<evidence type="ECO:0000313" key="1">
    <source>
        <dbReference type="EMBL" id="CAH2237131.1"/>
    </source>
</evidence>
<proteinExistence type="predicted"/>
<keyword evidence="2" id="KW-1185">Reference proteome</keyword>
<accession>A0A8S4RM18</accession>
<sequence length="105" mass="11548">MGSAVLRVKENIVRKPAYSRVHHNGLKGGKSPSIGTEPASWSQRVFNPFQHAQQHALPTFLSYVLKISLASAVKGTITRNLHARVLHNVLWSCADWSPPNRTGPA</sequence>
<comment type="caution">
    <text evidence="1">The sequence shown here is derived from an EMBL/GenBank/DDBJ whole genome shotgun (WGS) entry which is preliminary data.</text>
</comment>
<name>A0A8S4RM18_9NEOP</name>
<evidence type="ECO:0000313" key="2">
    <source>
        <dbReference type="Proteomes" id="UP000838756"/>
    </source>
</evidence>
<dbReference type="Proteomes" id="UP000838756">
    <property type="component" value="Unassembled WGS sequence"/>
</dbReference>
<organism evidence="1 2">
    <name type="scientific">Pararge aegeria aegeria</name>
    <dbReference type="NCBI Taxonomy" id="348720"/>
    <lineage>
        <taxon>Eukaryota</taxon>
        <taxon>Metazoa</taxon>
        <taxon>Ecdysozoa</taxon>
        <taxon>Arthropoda</taxon>
        <taxon>Hexapoda</taxon>
        <taxon>Insecta</taxon>
        <taxon>Pterygota</taxon>
        <taxon>Neoptera</taxon>
        <taxon>Endopterygota</taxon>
        <taxon>Lepidoptera</taxon>
        <taxon>Glossata</taxon>
        <taxon>Ditrysia</taxon>
        <taxon>Papilionoidea</taxon>
        <taxon>Nymphalidae</taxon>
        <taxon>Satyrinae</taxon>
        <taxon>Satyrini</taxon>
        <taxon>Parargina</taxon>
        <taxon>Pararge</taxon>
    </lineage>
</organism>
<reference evidence="1" key="1">
    <citation type="submission" date="2022-03" db="EMBL/GenBank/DDBJ databases">
        <authorList>
            <person name="Lindestad O."/>
        </authorList>
    </citation>
    <scope>NUCLEOTIDE SEQUENCE</scope>
</reference>